<gene>
    <name evidence="1" type="ORF">BACUNI_01229</name>
</gene>
<accession>A0ABC9NEK8</accession>
<keyword evidence="2" id="KW-1185">Reference proteome</keyword>
<sequence length="39" mass="4905">MGKIIWYQWYKILCEEEMIEDGRKNDIYVKVFILFMEKT</sequence>
<comment type="caution">
    <text evidence="1">The sequence shown here is derived from an EMBL/GenBank/DDBJ whole genome shotgun (WGS) entry which is preliminary data.</text>
</comment>
<reference evidence="1" key="1">
    <citation type="submission" date="2007-06" db="EMBL/GenBank/DDBJ databases">
        <authorList>
            <person name="Fulton L."/>
            <person name="Clifton S."/>
            <person name="Fulton B."/>
            <person name="Xu J."/>
            <person name="Minx P."/>
            <person name="Pepin K.H."/>
            <person name="Johnson M."/>
            <person name="Thiruvilangam P."/>
            <person name="Bhonagiri V."/>
            <person name="Nash W.E."/>
            <person name="Mardis E.R."/>
            <person name="Wilson R.K."/>
        </authorList>
    </citation>
    <scope>NUCLEOTIDE SEQUENCE [LARGE SCALE GENOMIC DNA]</scope>
    <source>
        <strain evidence="1">ATCC 8492</strain>
    </source>
</reference>
<dbReference type="Proteomes" id="UP000004110">
    <property type="component" value="Unassembled WGS sequence"/>
</dbReference>
<protein>
    <submittedName>
        <fullName evidence="1">Uncharacterized protein</fullName>
    </submittedName>
</protein>
<dbReference type="AlphaFoldDB" id="A0ABC9NEK8"/>
<evidence type="ECO:0000313" key="1">
    <source>
        <dbReference type="EMBL" id="EDO55141.1"/>
    </source>
</evidence>
<evidence type="ECO:0000313" key="2">
    <source>
        <dbReference type="Proteomes" id="UP000004110"/>
    </source>
</evidence>
<reference evidence="1" key="2">
    <citation type="submission" date="2013-11" db="EMBL/GenBank/DDBJ databases">
        <title>Draft genome sequence of Bacteroides uniformis (ATCC 8492).</title>
        <authorList>
            <person name="Sudarsanam P."/>
            <person name="Ley R."/>
            <person name="Guruge J."/>
            <person name="Turnbaugh P.J."/>
            <person name="Mahowald M."/>
            <person name="Liep D."/>
            <person name="Gordon J."/>
        </authorList>
    </citation>
    <scope>NUCLEOTIDE SEQUENCE</scope>
    <source>
        <strain evidence="1">ATCC 8492</strain>
    </source>
</reference>
<proteinExistence type="predicted"/>
<name>A0ABC9NEK8_BACUC</name>
<organism evidence="1 2">
    <name type="scientific">Bacteroides uniformis (strain ATCC 8492 / DSM 6597 / CCUG 4942 / CIP 103695 / JCM 5828 / KCTC 5204 / NCTC 13054 / VPI 0061)</name>
    <dbReference type="NCBI Taxonomy" id="411479"/>
    <lineage>
        <taxon>Bacteria</taxon>
        <taxon>Pseudomonadati</taxon>
        <taxon>Bacteroidota</taxon>
        <taxon>Bacteroidia</taxon>
        <taxon>Bacteroidales</taxon>
        <taxon>Bacteroidaceae</taxon>
        <taxon>Bacteroides</taxon>
    </lineage>
</organism>
<dbReference type="EMBL" id="AAYH02000039">
    <property type="protein sequence ID" value="EDO55141.1"/>
    <property type="molecule type" value="Genomic_DNA"/>
</dbReference>